<feature type="compositionally biased region" description="Polar residues" evidence="5">
    <location>
        <begin position="508"/>
        <end position="525"/>
    </location>
</feature>
<dbReference type="InterPro" id="IPR004846">
    <property type="entry name" value="T2SS/T3SS_dom"/>
</dbReference>
<keyword evidence="2 6" id="KW-0732">Signal</keyword>
<evidence type="ECO:0000313" key="8">
    <source>
        <dbReference type="EMBL" id="MBB6049299.1"/>
    </source>
</evidence>
<comment type="similarity">
    <text evidence="4">Belongs to the bacterial secretin family.</text>
</comment>
<evidence type="ECO:0000259" key="7">
    <source>
        <dbReference type="Pfam" id="PF00263"/>
    </source>
</evidence>
<comment type="subcellular location">
    <subcellularLocation>
        <location evidence="1">Membrane</location>
    </subcellularLocation>
</comment>
<dbReference type="AlphaFoldDB" id="A0A7W9SNA2"/>
<dbReference type="InterPro" id="IPR050810">
    <property type="entry name" value="Bact_Secretion_Sys_Channel"/>
</dbReference>
<dbReference type="PRINTS" id="PR00811">
    <property type="entry name" value="BCTERIALGSPD"/>
</dbReference>
<dbReference type="RefSeq" id="WP_184192910.1">
    <property type="nucleotide sequence ID" value="NZ_JACHGW010000001.1"/>
</dbReference>
<dbReference type="Pfam" id="PF00263">
    <property type="entry name" value="Secretin"/>
    <property type="match status" value="1"/>
</dbReference>
<feature type="chain" id="PRO_5031416013" evidence="6">
    <location>
        <begin position="27"/>
        <end position="929"/>
    </location>
</feature>
<organism evidence="8 9">
    <name type="scientific">Armatimonas rosea</name>
    <dbReference type="NCBI Taxonomy" id="685828"/>
    <lineage>
        <taxon>Bacteria</taxon>
        <taxon>Bacillati</taxon>
        <taxon>Armatimonadota</taxon>
        <taxon>Armatimonadia</taxon>
        <taxon>Armatimonadales</taxon>
        <taxon>Armatimonadaceae</taxon>
        <taxon>Armatimonas</taxon>
    </lineage>
</organism>
<feature type="region of interest" description="Disordered" evidence="5">
    <location>
        <begin position="486"/>
        <end position="525"/>
    </location>
</feature>
<evidence type="ECO:0000256" key="1">
    <source>
        <dbReference type="ARBA" id="ARBA00004370"/>
    </source>
</evidence>
<evidence type="ECO:0000313" key="9">
    <source>
        <dbReference type="Proteomes" id="UP000520814"/>
    </source>
</evidence>
<dbReference type="EMBL" id="JACHGW010000001">
    <property type="protein sequence ID" value="MBB6049299.1"/>
    <property type="molecule type" value="Genomic_DNA"/>
</dbReference>
<dbReference type="Gene3D" id="2.60.40.3500">
    <property type="match status" value="1"/>
</dbReference>
<dbReference type="GO" id="GO:0015627">
    <property type="term" value="C:type II protein secretion system complex"/>
    <property type="evidence" value="ECO:0007669"/>
    <property type="project" value="TreeGrafter"/>
</dbReference>
<feature type="signal peptide" evidence="6">
    <location>
        <begin position="1"/>
        <end position="26"/>
    </location>
</feature>
<name>A0A7W9SNA2_ARMRO</name>
<feature type="compositionally biased region" description="Basic and acidic residues" evidence="5">
    <location>
        <begin position="486"/>
        <end position="496"/>
    </location>
</feature>
<evidence type="ECO:0000256" key="6">
    <source>
        <dbReference type="SAM" id="SignalP"/>
    </source>
</evidence>
<evidence type="ECO:0000256" key="3">
    <source>
        <dbReference type="ARBA" id="ARBA00023136"/>
    </source>
</evidence>
<comment type="caution">
    <text evidence="8">The sequence shown here is derived from an EMBL/GenBank/DDBJ whole genome shotgun (WGS) entry which is preliminary data.</text>
</comment>
<dbReference type="InterPro" id="IPR004845">
    <property type="entry name" value="T2SS_GspD_CS"/>
</dbReference>
<dbReference type="GO" id="GO:0009306">
    <property type="term" value="P:protein secretion"/>
    <property type="evidence" value="ECO:0007669"/>
    <property type="project" value="InterPro"/>
</dbReference>
<evidence type="ECO:0000256" key="2">
    <source>
        <dbReference type="ARBA" id="ARBA00022729"/>
    </source>
</evidence>
<reference evidence="8 9" key="1">
    <citation type="submission" date="2020-08" db="EMBL/GenBank/DDBJ databases">
        <title>Genomic Encyclopedia of Type Strains, Phase IV (KMG-IV): sequencing the most valuable type-strain genomes for metagenomic binning, comparative biology and taxonomic classification.</title>
        <authorList>
            <person name="Goeker M."/>
        </authorList>
    </citation>
    <scope>NUCLEOTIDE SEQUENCE [LARGE SCALE GENOMIC DNA]</scope>
    <source>
        <strain evidence="8 9">DSM 23562</strain>
    </source>
</reference>
<evidence type="ECO:0000256" key="5">
    <source>
        <dbReference type="SAM" id="MobiDB-lite"/>
    </source>
</evidence>
<sequence>MQTQKNIFSLGLTSLGVIASASPSLAAPRAVNDVTEVSVTAEETATRIVITGSQSFTPEVKSLGKTGVTTITLPGVWQAGRAGTQTIQKNGIAFVRYGQFSMRPSQQVRIVANYNSKQRKPLKYELVPSADKTRWEVVLFAPGAEVAELNSMEVRPVELTPITAAAPKSISRMQLALQTEKDPIPGISVRSQRAVVSVDTRALAAAATRVASSTVFAPFHTPAAVSYDLTTAPRLSLANVLALTPRSRPLATAGAAAGDAKLKPYPTRSAEPKVAAVRRPALPKIEKPTVAERPVTVTEALATPVARAAEAQQKKPIVVNANPPSPALTASVAASAAPATELKPEPKAEPKPAPVQADPMERLVSLDFVNSELSDVLKLLSVQAKVNVVSGQSIIGKKVTLSLQKIMLRDALDWITRTSGISYTMEGSNTIIVGSGQEVTLLRRTNNQTPDVVSANISFFYADSESLKTALTSSFPNVTIHIIKASEESKKSDEGKQGVPPGDGASLRPTTGSTPEGGTFSSLTSIKPRGGSVYVVGTRTVIDEIRRTIEDTEKGLVEIAQRDSDRKSDQMRNFVNDVYEVKYVDPSQVSRLVLESVPNIIIRPGPSQRFIANPGGLGGALGAIGGGGAGGGGGQMAGGGGGQVGGGAQGGAGAANGAAGGTGTGSGLVESRILLLTGKEQDVSRAKDMLKQLDVKMPQFNYEARLVEVSKDDLTKLGINYDFGRAVQIGENDNGGNGSVINQVGGGRKLNGGAIFRTPYSVASQIDALATLGKANILARPNLSALDGNPAVTFIGDQIPYVISQSISPTGGLNVQTGVANAGIQLQVTGRSNGDGTMTIYVHPEISTITQFVGGLPQISRRMVDTTIRIKDGETIAIGGLVQKQDIDTMKKVPGLGDLPVLGQLFRSNERRIKESEVLIFITCRLSKD</sequence>
<evidence type="ECO:0000256" key="4">
    <source>
        <dbReference type="RuleBase" id="RU004003"/>
    </source>
</evidence>
<feature type="region of interest" description="Disordered" evidence="5">
    <location>
        <begin position="328"/>
        <end position="357"/>
    </location>
</feature>
<dbReference type="PROSITE" id="PS00875">
    <property type="entry name" value="T2SP_D"/>
    <property type="match status" value="1"/>
</dbReference>
<keyword evidence="9" id="KW-1185">Reference proteome</keyword>
<dbReference type="Proteomes" id="UP000520814">
    <property type="component" value="Unassembled WGS sequence"/>
</dbReference>
<gene>
    <name evidence="8" type="ORF">HNQ39_001061</name>
</gene>
<dbReference type="Gene3D" id="3.30.1370.130">
    <property type="match status" value="1"/>
</dbReference>
<protein>
    <submittedName>
        <fullName evidence="8">Type II secretory pathway component GspD/PulD (Secretin)</fullName>
    </submittedName>
</protein>
<accession>A0A7W9SNA2</accession>
<proteinExistence type="inferred from homology"/>
<dbReference type="PANTHER" id="PTHR30332:SF24">
    <property type="entry name" value="SECRETIN GSPD-RELATED"/>
    <property type="match status" value="1"/>
</dbReference>
<dbReference type="GO" id="GO:0016020">
    <property type="term" value="C:membrane"/>
    <property type="evidence" value="ECO:0007669"/>
    <property type="project" value="UniProtKB-SubCell"/>
</dbReference>
<feature type="domain" description="Type II/III secretion system secretin-like" evidence="7">
    <location>
        <begin position="768"/>
        <end position="926"/>
    </location>
</feature>
<feature type="compositionally biased region" description="Low complexity" evidence="5">
    <location>
        <begin position="328"/>
        <end position="341"/>
    </location>
</feature>
<dbReference type="PANTHER" id="PTHR30332">
    <property type="entry name" value="PROBABLE GENERAL SECRETION PATHWAY PROTEIN D"/>
    <property type="match status" value="1"/>
</dbReference>
<keyword evidence="3" id="KW-0472">Membrane</keyword>
<dbReference type="InterPro" id="IPR001775">
    <property type="entry name" value="GspD/PilQ"/>
</dbReference>